<sequence>MRTSGGWPPTPAARGLLAALALLVLALTGCVAPTPTTDSHRASAGQTVTDLLSAVNSGVLVAAAHRDGKAFSPYLETVAWDAESAARSIADTYGIIQPPSAESDLLRARLVPLCDDAVNALADLRIALRRDDSAGVAEAARLLTETADALERLEGELS</sequence>
<proteinExistence type="predicted"/>
<accession>A0ABX8BZ59</accession>
<evidence type="ECO:0008006" key="3">
    <source>
        <dbReference type="Google" id="ProtNLM"/>
    </source>
</evidence>
<dbReference type="Proteomes" id="UP000676079">
    <property type="component" value="Chromosome"/>
</dbReference>
<protein>
    <recommendedName>
        <fullName evidence="3">Lipoprotein</fullName>
    </recommendedName>
</protein>
<name>A0ABX8BZ59_9ACTN</name>
<evidence type="ECO:0000313" key="1">
    <source>
        <dbReference type="EMBL" id="QUX26098.1"/>
    </source>
</evidence>
<gene>
    <name evidence="1" type="ORF">KGD84_20620</name>
</gene>
<dbReference type="EMBL" id="CP074133">
    <property type="protein sequence ID" value="QUX26098.1"/>
    <property type="molecule type" value="Genomic_DNA"/>
</dbReference>
<keyword evidence="2" id="KW-1185">Reference proteome</keyword>
<dbReference type="PROSITE" id="PS51257">
    <property type="entry name" value="PROKAR_LIPOPROTEIN"/>
    <property type="match status" value="1"/>
</dbReference>
<organism evidence="1 2">
    <name type="scientific">Nocardiopsis changdeensis</name>
    <dbReference type="NCBI Taxonomy" id="2831969"/>
    <lineage>
        <taxon>Bacteria</taxon>
        <taxon>Bacillati</taxon>
        <taxon>Actinomycetota</taxon>
        <taxon>Actinomycetes</taxon>
        <taxon>Streptosporangiales</taxon>
        <taxon>Nocardiopsidaceae</taxon>
        <taxon>Nocardiopsis</taxon>
    </lineage>
</organism>
<reference evidence="1 2" key="1">
    <citation type="submission" date="2021-05" db="EMBL/GenBank/DDBJ databases">
        <title>Direct Submission.</title>
        <authorList>
            <person name="Li K."/>
            <person name="Gao J."/>
        </authorList>
    </citation>
    <scope>NUCLEOTIDE SEQUENCE [LARGE SCALE GENOMIC DNA]</scope>
    <source>
        <strain evidence="1 2">Mg02</strain>
    </source>
</reference>
<evidence type="ECO:0000313" key="2">
    <source>
        <dbReference type="Proteomes" id="UP000676079"/>
    </source>
</evidence>